<name>G0IYC4_CYCMS</name>
<reference evidence="2" key="1">
    <citation type="submission" date="2011-07" db="EMBL/GenBank/DDBJ databases">
        <title>The complete genome of Cyclobacterium marinum DSM 745.</title>
        <authorList>
            <person name="Lucas S."/>
            <person name="Han J."/>
            <person name="Lapidus A."/>
            <person name="Bruce D."/>
            <person name="Goodwin L."/>
            <person name="Pitluck S."/>
            <person name="Peters L."/>
            <person name="Kyrpides N."/>
            <person name="Mavromatis K."/>
            <person name="Ivanova N."/>
            <person name="Ovchinnikova G."/>
            <person name="Chertkov O."/>
            <person name="Detter J.C."/>
            <person name="Tapia R."/>
            <person name="Han C."/>
            <person name="Land M."/>
            <person name="Hauser L."/>
            <person name="Markowitz V."/>
            <person name="Cheng J.-F."/>
            <person name="Hugenholtz P."/>
            <person name="Woyke T."/>
            <person name="Wu D."/>
            <person name="Tindall B."/>
            <person name="Schuetze A."/>
            <person name="Brambilla E."/>
            <person name="Klenk H.-P."/>
            <person name="Eisen J.A."/>
        </authorList>
    </citation>
    <scope>NUCLEOTIDE SEQUENCE [LARGE SCALE GENOMIC DNA]</scope>
    <source>
        <strain evidence="2">ATCC 25205 / DSM 745 / LMG 13164 / NCIMB 1802</strain>
    </source>
</reference>
<protein>
    <recommendedName>
        <fullName evidence="3">Lipoprotein</fullName>
    </recommendedName>
</protein>
<evidence type="ECO:0000313" key="2">
    <source>
        <dbReference type="Proteomes" id="UP000001635"/>
    </source>
</evidence>
<sequence>MIKRPLTCLIQLIFGVLLVSCGSRENQSEEKYPGLTLQVDTVRIDPKDELLFIKQNLSISGLSKDQRYLYNFDTEQHQLEKIDLDNLMLDQKIPFEKEGPNGLNSIHSLRTWDKERIFFSTWKGPKLFKQNGQLDRAWEVNLSDLSGDVLRDKESLIGMQINPNNHEEIYGLVKAFGNEVVEFARVDLDHKQLFRYALPAMDKLKHYTASLNDGENYAYYEAETYLKIVDGGVLLGAETDNEWYFYNSDYDSISAVTSNSQWLDNENQSRGNEFATAGEFSRFFKQYLEGPHYYLPVYDEQNQLYLRLYYENYFDSEEVEGLFPQPSGANVYLAIYDKDLKLIQETQLPFLTQKPSRYFTKGGMLWIFINLEDDMGFVRLKLI</sequence>
<dbReference type="KEGG" id="cmr:Cycma_1907"/>
<organism evidence="1 2">
    <name type="scientific">Cyclobacterium marinum (strain ATCC 25205 / DSM 745 / LMG 13164 / NCIMB 1802)</name>
    <name type="common">Flectobacillus marinus</name>
    <dbReference type="NCBI Taxonomy" id="880070"/>
    <lineage>
        <taxon>Bacteria</taxon>
        <taxon>Pseudomonadati</taxon>
        <taxon>Bacteroidota</taxon>
        <taxon>Cytophagia</taxon>
        <taxon>Cytophagales</taxon>
        <taxon>Cyclobacteriaceae</taxon>
        <taxon>Cyclobacterium</taxon>
    </lineage>
</organism>
<dbReference type="OrthoDB" id="833511at2"/>
<dbReference type="Proteomes" id="UP000001635">
    <property type="component" value="Chromosome"/>
</dbReference>
<keyword evidence="2" id="KW-1185">Reference proteome</keyword>
<dbReference type="InterPro" id="IPR025316">
    <property type="entry name" value="DUF4221"/>
</dbReference>
<dbReference type="PROSITE" id="PS51257">
    <property type="entry name" value="PROKAR_LIPOPROTEIN"/>
    <property type="match status" value="1"/>
</dbReference>
<dbReference type="HOGENOM" id="CLU_059145_0_0_10"/>
<gene>
    <name evidence="1" type="ordered locus">Cycma_1907</name>
</gene>
<accession>G0IYC4</accession>
<dbReference type="eggNOG" id="ENOG5032TA5">
    <property type="taxonomic scope" value="Bacteria"/>
</dbReference>
<evidence type="ECO:0000313" key="1">
    <source>
        <dbReference type="EMBL" id="AEL25659.1"/>
    </source>
</evidence>
<dbReference type="EMBL" id="CP002955">
    <property type="protein sequence ID" value="AEL25659.1"/>
    <property type="molecule type" value="Genomic_DNA"/>
</dbReference>
<dbReference type="AlphaFoldDB" id="G0IYC4"/>
<dbReference type="Pfam" id="PF13970">
    <property type="entry name" value="DUF4221"/>
    <property type="match status" value="1"/>
</dbReference>
<evidence type="ECO:0008006" key="3">
    <source>
        <dbReference type="Google" id="ProtNLM"/>
    </source>
</evidence>
<dbReference type="RefSeq" id="WP_014019954.1">
    <property type="nucleotide sequence ID" value="NC_015914.1"/>
</dbReference>
<proteinExistence type="predicted"/>